<dbReference type="SUPFAM" id="SSF54695">
    <property type="entry name" value="POZ domain"/>
    <property type="match status" value="1"/>
</dbReference>
<dbReference type="InterPro" id="IPR006553">
    <property type="entry name" value="Leu-rich_rpt_Cys-con_subtyp"/>
</dbReference>
<dbReference type="InterPro" id="IPR057207">
    <property type="entry name" value="FBXL15_LRR"/>
</dbReference>
<dbReference type="Pfam" id="PF25372">
    <property type="entry name" value="DUF7885"/>
    <property type="match status" value="3"/>
</dbReference>
<dbReference type="InterPro" id="IPR032675">
    <property type="entry name" value="LRR_dom_sf"/>
</dbReference>
<accession>A0A0C1H3P2</accession>
<dbReference type="AlphaFoldDB" id="A0A0C1H3P2"/>
<reference evidence="2 3" key="1">
    <citation type="journal article" date="2014" name="Mol. Biol. Evol.">
        <title>Massive expansion of Ubiquitination-related gene families within the Chlamydiae.</title>
        <authorList>
            <person name="Domman D."/>
            <person name="Collingro A."/>
            <person name="Lagkouvardos I."/>
            <person name="Gehre L."/>
            <person name="Weinmaier T."/>
            <person name="Rattei T."/>
            <person name="Subtil A."/>
            <person name="Horn M."/>
        </authorList>
    </citation>
    <scope>NUCLEOTIDE SEQUENCE [LARGE SCALE GENOMIC DNA]</scope>
    <source>
        <strain evidence="2 3">EI2</strain>
    </source>
</reference>
<name>A0A0C1H3P2_9BACT</name>
<sequence>MWMVILNIPTLSYSYLVNTITTSDYQSQEISDPPREEDNSLVNPLANLEETGAPTIQVPDLSSSSEELQLSFQEGTSLTISHSQLAMLREKSLYFKNLWSGNFQETLQHPLALTQKEFTHLLNWVMDVNFKVPLEEITSSIQLADYYELTEVVKNLEEQLIDGYKSQRLEPFSSTKESLVGLKELLNFAQQYRLNTLKSYLELTVVSTLLNQSSQLTEFQRIINHFSNEIEAIHFADNVHLTNDYLLALKDCKNLKVLYLQGCRKLTDAGLAHLTPLEALQHLDLSRCANLTGAGLTHLRPLVALQHLDLGGGYKLTDAGLAHLRPLVALKHLNLSQGYKLTDAGLAHLSSLVALQHLDLSEGYKLTDAGLAHLRPLVALQHLDLRGCQLTGAGLMHLRPLVALQHLVLARCRNLTDAGLAHLTPLETLQHLNLSGGYKLTSAGLAHLRPLVALQHLDLSYCNGLTDAGLAHLTPLVALQHLDLSYCDGLTDAGLTHLRPLVALQHLDLSYCDGLTDAGLAHFKFLAAIIH</sequence>
<dbReference type="SMART" id="SM00367">
    <property type="entry name" value="LRR_CC"/>
    <property type="match status" value="9"/>
</dbReference>
<dbReference type="EMBL" id="JSAN01000061">
    <property type="protein sequence ID" value="KIC72154.1"/>
    <property type="molecule type" value="Genomic_DNA"/>
</dbReference>
<evidence type="ECO:0000313" key="3">
    <source>
        <dbReference type="Proteomes" id="UP000031465"/>
    </source>
</evidence>
<dbReference type="Gene3D" id="3.80.10.10">
    <property type="entry name" value="Ribonuclease Inhibitor"/>
    <property type="match status" value="3"/>
</dbReference>
<dbReference type="PATRIC" id="fig|362787.3.peg.964"/>
<feature type="domain" description="F-box/LRR-repeat protein 15-like leucin rich repeat" evidence="1">
    <location>
        <begin position="225"/>
        <end position="324"/>
    </location>
</feature>
<dbReference type="GO" id="GO:0019005">
    <property type="term" value="C:SCF ubiquitin ligase complex"/>
    <property type="evidence" value="ECO:0007669"/>
    <property type="project" value="TreeGrafter"/>
</dbReference>
<feature type="domain" description="F-box/LRR-repeat protein 15-like leucin rich repeat" evidence="1">
    <location>
        <begin position="433"/>
        <end position="523"/>
    </location>
</feature>
<evidence type="ECO:0000259" key="1">
    <source>
        <dbReference type="Pfam" id="PF25372"/>
    </source>
</evidence>
<dbReference type="SUPFAM" id="SSF52047">
    <property type="entry name" value="RNI-like"/>
    <property type="match status" value="1"/>
</dbReference>
<feature type="domain" description="F-box/LRR-repeat protein 15-like leucin rich repeat" evidence="1">
    <location>
        <begin position="334"/>
        <end position="423"/>
    </location>
</feature>
<dbReference type="GO" id="GO:0031146">
    <property type="term" value="P:SCF-dependent proteasomal ubiquitin-dependent protein catabolic process"/>
    <property type="evidence" value="ECO:0007669"/>
    <property type="project" value="TreeGrafter"/>
</dbReference>
<gene>
    <name evidence="2" type="primary">fbxL14_2_2</name>
    <name evidence="2" type="ORF">DB44_CO00240</name>
</gene>
<organism evidence="2 3">
    <name type="scientific">Candidatus Protochlamydia amoebophila</name>
    <dbReference type="NCBI Taxonomy" id="362787"/>
    <lineage>
        <taxon>Bacteria</taxon>
        <taxon>Pseudomonadati</taxon>
        <taxon>Chlamydiota</taxon>
        <taxon>Chlamydiia</taxon>
        <taxon>Parachlamydiales</taxon>
        <taxon>Parachlamydiaceae</taxon>
        <taxon>Candidatus Protochlamydia</taxon>
    </lineage>
</organism>
<dbReference type="Proteomes" id="UP000031465">
    <property type="component" value="Unassembled WGS sequence"/>
</dbReference>
<comment type="caution">
    <text evidence="2">The sequence shown here is derived from an EMBL/GenBank/DDBJ whole genome shotgun (WGS) entry which is preliminary data.</text>
</comment>
<dbReference type="PANTHER" id="PTHR13318:SF105">
    <property type="entry name" value="F-BOX_LRR-REPEAT PROTEIN 3"/>
    <property type="match status" value="1"/>
</dbReference>
<dbReference type="PANTHER" id="PTHR13318">
    <property type="entry name" value="PARTNER OF PAIRED, ISOFORM B-RELATED"/>
    <property type="match status" value="1"/>
</dbReference>
<proteinExistence type="predicted"/>
<evidence type="ECO:0000313" key="2">
    <source>
        <dbReference type="EMBL" id="KIC72154.1"/>
    </source>
</evidence>
<protein>
    <submittedName>
        <fullName evidence="2">F-box/LRR-repeat protein 14</fullName>
    </submittedName>
</protein>
<dbReference type="InterPro" id="IPR011333">
    <property type="entry name" value="SKP1/BTB/POZ_sf"/>
</dbReference>